<dbReference type="InterPro" id="IPR013361">
    <property type="entry name" value="Pilus_CpaD"/>
</dbReference>
<proteinExistence type="predicted"/>
<keyword evidence="4" id="KW-1185">Reference proteome</keyword>
<dbReference type="InterPro" id="IPR019027">
    <property type="entry name" value="Pilus_biogenesis_CpaD-related"/>
</dbReference>
<dbReference type="PROSITE" id="PS51257">
    <property type="entry name" value="PROKAR_LIPOPROTEIN"/>
    <property type="match status" value="1"/>
</dbReference>
<comment type="caution">
    <text evidence="3">The sequence shown here is derived from an EMBL/GenBank/DDBJ whole genome shotgun (WGS) entry which is preliminary data.</text>
</comment>
<dbReference type="Proteomes" id="UP001228905">
    <property type="component" value="Unassembled WGS sequence"/>
</dbReference>
<evidence type="ECO:0000256" key="2">
    <source>
        <dbReference type="SAM" id="SignalP"/>
    </source>
</evidence>
<name>A0ABU0IZG4_9CAUL</name>
<keyword evidence="2" id="KW-0732">Signal</keyword>
<reference evidence="3 4" key="1">
    <citation type="submission" date="2023-07" db="EMBL/GenBank/DDBJ databases">
        <title>Genomic Encyclopedia of Type Strains, Phase IV (KMG-IV): sequencing the most valuable type-strain genomes for metagenomic binning, comparative biology and taxonomic classification.</title>
        <authorList>
            <person name="Goeker M."/>
        </authorList>
    </citation>
    <scope>NUCLEOTIDE SEQUENCE [LARGE SCALE GENOMIC DNA]</scope>
    <source>
        <strain evidence="3 4">DSM 18695</strain>
    </source>
</reference>
<dbReference type="Pfam" id="PF09476">
    <property type="entry name" value="Pilus_CpaD"/>
    <property type="match status" value="1"/>
</dbReference>
<accession>A0ABU0IZG4</accession>
<feature type="compositionally biased region" description="Polar residues" evidence="1">
    <location>
        <begin position="207"/>
        <end position="225"/>
    </location>
</feature>
<feature type="signal peptide" evidence="2">
    <location>
        <begin position="1"/>
        <end position="20"/>
    </location>
</feature>
<feature type="region of interest" description="Disordered" evidence="1">
    <location>
        <begin position="204"/>
        <end position="225"/>
    </location>
</feature>
<dbReference type="RefSeq" id="WP_307352538.1">
    <property type="nucleotide sequence ID" value="NZ_JAUSVS010000011.1"/>
</dbReference>
<protein>
    <submittedName>
        <fullName evidence="3">Pilus assembly protein CpaD</fullName>
    </submittedName>
</protein>
<sequence>MRRLSALTALATATLLGACAHGPQTDLTAATPLDAWEKKIVVTPQADEIRLGSHPTGLSGPQAAALTALADRWLQADGREILIQTPDKSTDPSGAYRVSTESRDFLVRQGVPYGRIRIVGYPADDASAQPVIVGFQVYTAQGPTCGAFGNLARSAGNAPYDNFGCAMAANIAAQVANPQDLLTPRDMTPADAARRGVVIGKYRAGEPTSSTADKQASGQVSQVVN</sequence>
<evidence type="ECO:0000313" key="3">
    <source>
        <dbReference type="EMBL" id="MDQ0466439.1"/>
    </source>
</evidence>
<dbReference type="NCBIfam" id="TIGR02522">
    <property type="entry name" value="pilus_cpaD"/>
    <property type="match status" value="1"/>
</dbReference>
<gene>
    <name evidence="3" type="ORF">QO010_004232</name>
</gene>
<evidence type="ECO:0000256" key="1">
    <source>
        <dbReference type="SAM" id="MobiDB-lite"/>
    </source>
</evidence>
<organism evidence="3 4">
    <name type="scientific">Caulobacter ginsengisoli</name>
    <dbReference type="NCBI Taxonomy" id="400775"/>
    <lineage>
        <taxon>Bacteria</taxon>
        <taxon>Pseudomonadati</taxon>
        <taxon>Pseudomonadota</taxon>
        <taxon>Alphaproteobacteria</taxon>
        <taxon>Caulobacterales</taxon>
        <taxon>Caulobacteraceae</taxon>
        <taxon>Caulobacter</taxon>
    </lineage>
</organism>
<dbReference type="EMBL" id="JAUSVS010000011">
    <property type="protein sequence ID" value="MDQ0466439.1"/>
    <property type="molecule type" value="Genomic_DNA"/>
</dbReference>
<evidence type="ECO:0000313" key="4">
    <source>
        <dbReference type="Proteomes" id="UP001228905"/>
    </source>
</evidence>
<feature type="chain" id="PRO_5046628145" evidence="2">
    <location>
        <begin position="21"/>
        <end position="225"/>
    </location>
</feature>